<protein>
    <submittedName>
        <fullName evidence="1">Uncharacterized protein</fullName>
    </submittedName>
</protein>
<gene>
    <name evidence="1" type="ORF">TIFTF001_017414</name>
</gene>
<proteinExistence type="predicted"/>
<name>A0AA88D882_FICCA</name>
<sequence>MMLSKFSRVVPTCTMTGLVHGLSWTGLATPTTPWLCATVSILLAILDTRRWGMSQLTVKLWDGDRYAFYKYGNDLRKAGRYRVGIRAGFLLSGFTVRLPALQSFRCLTGDARLWWLTLGESEIPEASWADFRALIIERYGPLPGKEVNMPYRDPEIYNDMYLRRYLSYVADWYTYPNESMGVITALFADS</sequence>
<dbReference type="AlphaFoldDB" id="A0AA88D882"/>
<reference evidence="1" key="1">
    <citation type="submission" date="2023-07" db="EMBL/GenBank/DDBJ databases">
        <title>draft genome sequence of fig (Ficus carica).</title>
        <authorList>
            <person name="Takahashi T."/>
            <person name="Nishimura K."/>
        </authorList>
    </citation>
    <scope>NUCLEOTIDE SEQUENCE</scope>
</reference>
<evidence type="ECO:0000313" key="2">
    <source>
        <dbReference type="Proteomes" id="UP001187192"/>
    </source>
</evidence>
<comment type="caution">
    <text evidence="1">The sequence shown here is derived from an EMBL/GenBank/DDBJ whole genome shotgun (WGS) entry which is preliminary data.</text>
</comment>
<accession>A0AA88D882</accession>
<dbReference type="Proteomes" id="UP001187192">
    <property type="component" value="Unassembled WGS sequence"/>
</dbReference>
<dbReference type="EMBL" id="BTGU01000027">
    <property type="protein sequence ID" value="GMN48235.1"/>
    <property type="molecule type" value="Genomic_DNA"/>
</dbReference>
<organism evidence="1 2">
    <name type="scientific">Ficus carica</name>
    <name type="common">Common fig</name>
    <dbReference type="NCBI Taxonomy" id="3494"/>
    <lineage>
        <taxon>Eukaryota</taxon>
        <taxon>Viridiplantae</taxon>
        <taxon>Streptophyta</taxon>
        <taxon>Embryophyta</taxon>
        <taxon>Tracheophyta</taxon>
        <taxon>Spermatophyta</taxon>
        <taxon>Magnoliopsida</taxon>
        <taxon>eudicotyledons</taxon>
        <taxon>Gunneridae</taxon>
        <taxon>Pentapetalae</taxon>
        <taxon>rosids</taxon>
        <taxon>fabids</taxon>
        <taxon>Rosales</taxon>
        <taxon>Moraceae</taxon>
        <taxon>Ficeae</taxon>
        <taxon>Ficus</taxon>
    </lineage>
</organism>
<evidence type="ECO:0000313" key="1">
    <source>
        <dbReference type="EMBL" id="GMN48235.1"/>
    </source>
</evidence>
<keyword evidence="2" id="KW-1185">Reference proteome</keyword>